<keyword evidence="6 11" id="KW-0548">Nucleotidyltransferase</keyword>
<organism evidence="13 14">
    <name type="scientific">Segatella oulorum</name>
    <dbReference type="NCBI Taxonomy" id="28136"/>
    <lineage>
        <taxon>Bacteria</taxon>
        <taxon>Pseudomonadati</taxon>
        <taxon>Bacteroidota</taxon>
        <taxon>Bacteroidia</taxon>
        <taxon>Bacteroidales</taxon>
        <taxon>Prevotellaceae</taxon>
        <taxon>Segatella</taxon>
    </lineage>
</organism>
<reference evidence="13 14" key="1">
    <citation type="submission" date="2017-02" db="EMBL/GenBank/DDBJ databases">
        <authorList>
            <person name="Peterson S.W."/>
        </authorList>
    </citation>
    <scope>NUCLEOTIDE SEQUENCE [LARGE SCALE GENOMIC DNA]</scope>
    <source>
        <strain evidence="13 14">ATCC 43324</strain>
    </source>
</reference>
<evidence type="ECO:0000256" key="8">
    <source>
        <dbReference type="ARBA" id="ARBA00022840"/>
    </source>
</evidence>
<proteinExistence type="inferred from homology"/>
<evidence type="ECO:0000256" key="2">
    <source>
        <dbReference type="ARBA" id="ARBA00005019"/>
    </source>
</evidence>
<dbReference type="InterPro" id="IPR014729">
    <property type="entry name" value="Rossmann-like_a/b/a_fold"/>
</dbReference>
<evidence type="ECO:0000313" key="14">
    <source>
        <dbReference type="Proteomes" id="UP000190065"/>
    </source>
</evidence>
<dbReference type="Gene3D" id="3.40.50.620">
    <property type="entry name" value="HUPs"/>
    <property type="match status" value="1"/>
</dbReference>
<evidence type="ECO:0000256" key="3">
    <source>
        <dbReference type="ARBA" id="ARBA00009014"/>
    </source>
</evidence>
<evidence type="ECO:0000259" key="12">
    <source>
        <dbReference type="Pfam" id="PF01467"/>
    </source>
</evidence>
<evidence type="ECO:0000313" key="13">
    <source>
        <dbReference type="EMBL" id="SKA16608.1"/>
    </source>
</evidence>
<evidence type="ECO:0000256" key="11">
    <source>
        <dbReference type="HAMAP-Rule" id="MF_00244"/>
    </source>
</evidence>
<comment type="catalytic activity">
    <reaction evidence="10 11">
        <text>nicotinate beta-D-ribonucleotide + ATP + H(+) = deamido-NAD(+) + diphosphate</text>
        <dbReference type="Rhea" id="RHEA:22860"/>
        <dbReference type="ChEBI" id="CHEBI:15378"/>
        <dbReference type="ChEBI" id="CHEBI:30616"/>
        <dbReference type="ChEBI" id="CHEBI:33019"/>
        <dbReference type="ChEBI" id="CHEBI:57502"/>
        <dbReference type="ChEBI" id="CHEBI:58437"/>
        <dbReference type="EC" id="2.7.7.18"/>
    </reaction>
</comment>
<accession>A0A1T4RLH3</accession>
<evidence type="ECO:0000256" key="7">
    <source>
        <dbReference type="ARBA" id="ARBA00022741"/>
    </source>
</evidence>
<evidence type="ECO:0000256" key="4">
    <source>
        <dbReference type="ARBA" id="ARBA00022642"/>
    </source>
</evidence>
<evidence type="ECO:0000256" key="6">
    <source>
        <dbReference type="ARBA" id="ARBA00022695"/>
    </source>
</evidence>
<name>A0A1T4RLH3_9BACT</name>
<dbReference type="PANTHER" id="PTHR39321">
    <property type="entry name" value="NICOTINATE-NUCLEOTIDE ADENYLYLTRANSFERASE-RELATED"/>
    <property type="match status" value="1"/>
</dbReference>
<dbReference type="Proteomes" id="UP000190065">
    <property type="component" value="Unassembled WGS sequence"/>
</dbReference>
<dbReference type="RefSeq" id="WP_078805845.1">
    <property type="nucleotide sequence ID" value="NZ_FUXK01000035.1"/>
</dbReference>
<comment type="pathway">
    <text evidence="2 11">Cofactor biosynthesis; NAD(+) biosynthesis; deamido-NAD(+) from nicotinate D-ribonucleotide: step 1/1.</text>
</comment>
<dbReference type="PANTHER" id="PTHR39321:SF3">
    <property type="entry name" value="PHOSPHOPANTETHEINE ADENYLYLTRANSFERASE"/>
    <property type="match status" value="1"/>
</dbReference>
<evidence type="ECO:0000256" key="5">
    <source>
        <dbReference type="ARBA" id="ARBA00022679"/>
    </source>
</evidence>
<keyword evidence="7 11" id="KW-0547">Nucleotide-binding</keyword>
<dbReference type="UniPathway" id="UPA00253">
    <property type="reaction ID" value="UER00332"/>
</dbReference>
<dbReference type="NCBIfam" id="TIGR00482">
    <property type="entry name" value="nicotinate (nicotinamide) nucleotide adenylyltransferase"/>
    <property type="match status" value="1"/>
</dbReference>
<keyword evidence="5 11" id="KW-0808">Transferase</keyword>
<dbReference type="GO" id="GO:0009435">
    <property type="term" value="P:NAD+ biosynthetic process"/>
    <property type="evidence" value="ECO:0007669"/>
    <property type="project" value="UniProtKB-UniRule"/>
</dbReference>
<dbReference type="SUPFAM" id="SSF52374">
    <property type="entry name" value="Nucleotidylyl transferase"/>
    <property type="match status" value="1"/>
</dbReference>
<comment type="function">
    <text evidence="1 11">Catalyzes the reversible adenylation of nicotinate mononucleotide (NaMN) to nicotinic acid adenine dinucleotide (NaAD).</text>
</comment>
<evidence type="ECO:0000256" key="9">
    <source>
        <dbReference type="ARBA" id="ARBA00023027"/>
    </source>
</evidence>
<dbReference type="EMBL" id="FUXK01000035">
    <property type="protein sequence ID" value="SKA16608.1"/>
    <property type="molecule type" value="Genomic_DNA"/>
</dbReference>
<dbReference type="eggNOG" id="COG1057">
    <property type="taxonomic scope" value="Bacteria"/>
</dbReference>
<evidence type="ECO:0000256" key="1">
    <source>
        <dbReference type="ARBA" id="ARBA00002324"/>
    </source>
</evidence>
<keyword evidence="4 11" id="KW-0662">Pyridine nucleotide biosynthesis</keyword>
<keyword evidence="9 11" id="KW-0520">NAD</keyword>
<dbReference type="AlphaFoldDB" id="A0A1T4RLH3"/>
<dbReference type="EC" id="2.7.7.18" evidence="11"/>
<gene>
    <name evidence="11" type="primary">nadD</name>
    <name evidence="13" type="ORF">SAMN02745202_02324</name>
</gene>
<dbReference type="Pfam" id="PF01467">
    <property type="entry name" value="CTP_transf_like"/>
    <property type="match status" value="1"/>
</dbReference>
<dbReference type="NCBIfam" id="TIGR00125">
    <property type="entry name" value="cyt_tran_rel"/>
    <property type="match status" value="1"/>
</dbReference>
<dbReference type="HAMAP" id="MF_00244">
    <property type="entry name" value="NaMN_adenylyltr"/>
    <property type="match status" value="1"/>
</dbReference>
<comment type="similarity">
    <text evidence="3 11">Belongs to the NadD family.</text>
</comment>
<protein>
    <recommendedName>
        <fullName evidence="11">Probable nicotinate-nucleotide adenylyltransferase</fullName>
        <ecNumber evidence="11">2.7.7.18</ecNumber>
    </recommendedName>
    <alternativeName>
        <fullName evidence="11">Deamido-NAD(+) diphosphorylase</fullName>
    </alternativeName>
    <alternativeName>
        <fullName evidence="11">Deamido-NAD(+) pyrophosphorylase</fullName>
    </alternativeName>
    <alternativeName>
        <fullName evidence="11">Nicotinate mononucleotide adenylyltransferase</fullName>
        <shortName evidence="11">NaMN adenylyltransferase</shortName>
    </alternativeName>
</protein>
<dbReference type="GO" id="GO:0005524">
    <property type="term" value="F:ATP binding"/>
    <property type="evidence" value="ECO:0007669"/>
    <property type="project" value="UniProtKB-KW"/>
</dbReference>
<feature type="domain" description="Cytidyltransferase-like" evidence="12">
    <location>
        <begin position="15"/>
        <end position="174"/>
    </location>
</feature>
<dbReference type="GO" id="GO:0004515">
    <property type="term" value="F:nicotinate-nucleotide adenylyltransferase activity"/>
    <property type="evidence" value="ECO:0007669"/>
    <property type="project" value="UniProtKB-UniRule"/>
</dbReference>
<dbReference type="CDD" id="cd02165">
    <property type="entry name" value="NMNAT"/>
    <property type="match status" value="1"/>
</dbReference>
<dbReference type="STRING" id="28136.SAMN02745202_02324"/>
<dbReference type="InterPro" id="IPR004821">
    <property type="entry name" value="Cyt_trans-like"/>
</dbReference>
<sequence>MKPSSTPPQTHHIGIFGGSFNPVHLGHIALAKQLLEQTYLEEIWFVVSPLNPFKKEACDLLDNEKRLELTRLSLENEPGLIVSDFEFHLPKPSYTYRTLCELSKTYPEKDFTFIMGADNWLSFAHWDHHEDILRRYPIMVYPRPHHIVDPATLPPHVTLTNTPLYPFNSTDIRHCIRQGMPIRSMVKPEIEAKVVDYYRQLFQQQGQ</sequence>
<evidence type="ECO:0000256" key="10">
    <source>
        <dbReference type="ARBA" id="ARBA00048721"/>
    </source>
</evidence>
<keyword evidence="8 11" id="KW-0067">ATP-binding</keyword>
<dbReference type="InterPro" id="IPR005248">
    <property type="entry name" value="NadD/NMNAT"/>
</dbReference>